<dbReference type="OrthoDB" id="5102566at2759"/>
<proteinExistence type="predicted"/>
<feature type="region of interest" description="Disordered" evidence="1">
    <location>
        <begin position="88"/>
        <end position="108"/>
    </location>
</feature>
<reference evidence="2" key="1">
    <citation type="submission" date="2022-09" db="EMBL/GenBank/DDBJ databases">
        <title>Fusarium specimens isolated from Avocado Roots.</title>
        <authorList>
            <person name="Stajich J."/>
            <person name="Roper C."/>
            <person name="Heimlech-Rivalta G."/>
        </authorList>
    </citation>
    <scope>NUCLEOTIDE SEQUENCE</scope>
    <source>
        <strain evidence="2">CF00136</strain>
    </source>
</reference>
<organism evidence="2 3">
    <name type="scientific">Fusarium torreyae</name>
    <dbReference type="NCBI Taxonomy" id="1237075"/>
    <lineage>
        <taxon>Eukaryota</taxon>
        <taxon>Fungi</taxon>
        <taxon>Dikarya</taxon>
        <taxon>Ascomycota</taxon>
        <taxon>Pezizomycotina</taxon>
        <taxon>Sordariomycetes</taxon>
        <taxon>Hypocreomycetidae</taxon>
        <taxon>Hypocreales</taxon>
        <taxon>Nectriaceae</taxon>
        <taxon>Fusarium</taxon>
    </lineage>
</organism>
<comment type="caution">
    <text evidence="2">The sequence shown here is derived from an EMBL/GenBank/DDBJ whole genome shotgun (WGS) entry which is preliminary data.</text>
</comment>
<dbReference type="Proteomes" id="UP001152049">
    <property type="component" value="Unassembled WGS sequence"/>
</dbReference>
<evidence type="ECO:0000256" key="1">
    <source>
        <dbReference type="SAM" id="MobiDB-lite"/>
    </source>
</evidence>
<evidence type="ECO:0000313" key="3">
    <source>
        <dbReference type="Proteomes" id="UP001152049"/>
    </source>
</evidence>
<sequence>MSSEQAQSTAHKDTTQVAAGNNNDPVARDEQVINPTLNAALPRRWMSVKNPLAHSVETLMLMNNLEVIKLSDQISKLTEMVADYKIGPRSSKAGSRRTSDASLHSSHLEDDKADDAAFSAAAAADEAIQSFVKRESFCHRAGGKGKGKAEQVSTVTQTHQTNVDRKESQDTEANTPRNRVEKGKGSTPLAVTAEFVDATS</sequence>
<dbReference type="AlphaFoldDB" id="A0A9W8RLC2"/>
<accession>A0A9W8RLC2</accession>
<feature type="compositionally biased region" description="Polar residues" evidence="1">
    <location>
        <begin position="151"/>
        <end position="161"/>
    </location>
</feature>
<evidence type="ECO:0000313" key="2">
    <source>
        <dbReference type="EMBL" id="KAJ4244365.1"/>
    </source>
</evidence>
<feature type="region of interest" description="Disordered" evidence="1">
    <location>
        <begin position="140"/>
        <end position="200"/>
    </location>
</feature>
<feature type="region of interest" description="Disordered" evidence="1">
    <location>
        <begin position="1"/>
        <end position="30"/>
    </location>
</feature>
<protein>
    <submittedName>
        <fullName evidence="2">Uncharacterized protein</fullName>
    </submittedName>
</protein>
<gene>
    <name evidence="2" type="ORF">NW762_014492</name>
</gene>
<dbReference type="EMBL" id="JAOQAZ010000051">
    <property type="protein sequence ID" value="KAJ4244365.1"/>
    <property type="molecule type" value="Genomic_DNA"/>
</dbReference>
<feature type="compositionally biased region" description="Polar residues" evidence="1">
    <location>
        <begin position="1"/>
        <end position="24"/>
    </location>
</feature>
<name>A0A9W8RLC2_9HYPO</name>
<keyword evidence="3" id="KW-1185">Reference proteome</keyword>